<reference evidence="1" key="1">
    <citation type="submission" date="2020-08" db="EMBL/GenBank/DDBJ databases">
        <title>Multicomponent nature underlies the extraordinary mechanical properties of spider dragline silk.</title>
        <authorList>
            <person name="Kono N."/>
            <person name="Nakamura H."/>
            <person name="Mori M."/>
            <person name="Yoshida Y."/>
            <person name="Ohtoshi R."/>
            <person name="Malay A.D."/>
            <person name="Moran D.A.P."/>
            <person name="Tomita M."/>
            <person name="Numata K."/>
            <person name="Arakawa K."/>
        </authorList>
    </citation>
    <scope>NUCLEOTIDE SEQUENCE</scope>
</reference>
<dbReference type="EMBL" id="BMAU01021258">
    <property type="protein sequence ID" value="GFY06270.1"/>
    <property type="molecule type" value="Genomic_DNA"/>
</dbReference>
<dbReference type="PANTHER" id="PTHR46060:SF1">
    <property type="entry name" value="MARINER MOS1 TRANSPOSASE-LIKE PROTEIN"/>
    <property type="match status" value="1"/>
</dbReference>
<dbReference type="AlphaFoldDB" id="A0A8X6S7V0"/>
<organism evidence="1 2">
    <name type="scientific">Trichonephila clavipes</name>
    <name type="common">Golden silk orbweaver</name>
    <name type="synonym">Nephila clavipes</name>
    <dbReference type="NCBI Taxonomy" id="2585209"/>
    <lineage>
        <taxon>Eukaryota</taxon>
        <taxon>Metazoa</taxon>
        <taxon>Ecdysozoa</taxon>
        <taxon>Arthropoda</taxon>
        <taxon>Chelicerata</taxon>
        <taxon>Arachnida</taxon>
        <taxon>Araneae</taxon>
        <taxon>Araneomorphae</taxon>
        <taxon>Entelegynae</taxon>
        <taxon>Araneoidea</taxon>
        <taxon>Nephilidae</taxon>
        <taxon>Trichonephila</taxon>
    </lineage>
</organism>
<comment type="caution">
    <text evidence="1">The sequence shown here is derived from an EMBL/GenBank/DDBJ whole genome shotgun (WGS) entry which is preliminary data.</text>
</comment>
<gene>
    <name evidence="1" type="primary">GVQW3</name>
    <name evidence="1" type="ORF">TNCV_2680621</name>
</gene>
<proteinExistence type="predicted"/>
<dbReference type="InterPro" id="IPR052709">
    <property type="entry name" value="Transposase-MT_Hybrid"/>
</dbReference>
<evidence type="ECO:0000313" key="1">
    <source>
        <dbReference type="EMBL" id="GFY06270.1"/>
    </source>
</evidence>
<accession>A0A8X6S7V0</accession>
<dbReference type="Gene3D" id="1.10.10.1450">
    <property type="match status" value="1"/>
</dbReference>
<sequence>MRRKAFITGVNFINIEFLRQNKEFLIKFYAKLGKSASEAYKLMKQVYDDSCLSRSNVFVRHKGSLDGSDTVEDDQRNRRSISSRTPEIIDKVRNFVANDRCASLRMMADSLNINKETIRTILHEDLGKAKV</sequence>
<evidence type="ECO:0000313" key="2">
    <source>
        <dbReference type="Proteomes" id="UP000887159"/>
    </source>
</evidence>
<dbReference type="PANTHER" id="PTHR46060">
    <property type="entry name" value="MARINER MOS1 TRANSPOSASE-LIKE PROTEIN"/>
    <property type="match status" value="1"/>
</dbReference>
<protein>
    <submittedName>
        <fullName evidence="1">Protein GVQW3</fullName>
    </submittedName>
</protein>
<dbReference type="Proteomes" id="UP000887159">
    <property type="component" value="Unassembled WGS sequence"/>
</dbReference>
<name>A0A8X6S7V0_TRICX</name>
<keyword evidence="2" id="KW-1185">Reference proteome</keyword>